<dbReference type="SUPFAM" id="SSF51905">
    <property type="entry name" value="FAD/NAD(P)-binding domain"/>
    <property type="match status" value="1"/>
</dbReference>
<dbReference type="InterPro" id="IPR036188">
    <property type="entry name" value="FAD/NAD-bd_sf"/>
</dbReference>
<dbReference type="InterPro" id="IPR049326">
    <property type="entry name" value="Rhodopsin_dom_fungi"/>
</dbReference>
<feature type="compositionally biased region" description="Basic and acidic residues" evidence="6">
    <location>
        <begin position="323"/>
        <end position="336"/>
    </location>
</feature>
<evidence type="ECO:0000256" key="2">
    <source>
        <dbReference type="ARBA" id="ARBA00022692"/>
    </source>
</evidence>
<keyword evidence="2 7" id="KW-0812">Transmembrane</keyword>
<comment type="similarity">
    <text evidence="5">Belongs to the SAT4 family.</text>
</comment>
<organism evidence="9 10">
    <name type="scientific">Fusarium pseudocircinatum</name>
    <dbReference type="NCBI Taxonomy" id="56676"/>
    <lineage>
        <taxon>Eukaryota</taxon>
        <taxon>Fungi</taxon>
        <taxon>Dikarya</taxon>
        <taxon>Ascomycota</taxon>
        <taxon>Pezizomycotina</taxon>
        <taxon>Sordariomycetes</taxon>
        <taxon>Hypocreomycetidae</taxon>
        <taxon>Hypocreales</taxon>
        <taxon>Nectriaceae</taxon>
        <taxon>Fusarium</taxon>
        <taxon>Fusarium fujikuroi species complex</taxon>
    </lineage>
</organism>
<keyword evidence="3 7" id="KW-1133">Transmembrane helix</keyword>
<protein>
    <submittedName>
        <fullName evidence="9">Integral membrane protein</fullName>
    </submittedName>
</protein>
<dbReference type="InterPro" id="IPR052337">
    <property type="entry name" value="SAT4-like"/>
</dbReference>
<feature type="transmembrane region" description="Helical" evidence="7">
    <location>
        <begin position="126"/>
        <end position="146"/>
    </location>
</feature>
<dbReference type="AlphaFoldDB" id="A0A8H5PWK2"/>
<feature type="domain" description="Rhodopsin" evidence="8">
    <location>
        <begin position="25"/>
        <end position="270"/>
    </location>
</feature>
<dbReference type="Gene3D" id="3.30.70.1990">
    <property type="match status" value="1"/>
</dbReference>
<dbReference type="EMBL" id="JAAOAS010000018">
    <property type="protein sequence ID" value="KAF5604194.1"/>
    <property type="molecule type" value="Genomic_DNA"/>
</dbReference>
<name>A0A8H5PWK2_9HYPO</name>
<feature type="region of interest" description="Disordered" evidence="6">
    <location>
        <begin position="312"/>
        <end position="336"/>
    </location>
</feature>
<comment type="caution">
    <text evidence="9">The sequence shown here is derived from an EMBL/GenBank/DDBJ whole genome shotgun (WGS) entry which is preliminary data.</text>
</comment>
<evidence type="ECO:0000256" key="5">
    <source>
        <dbReference type="ARBA" id="ARBA00038359"/>
    </source>
</evidence>
<evidence type="ECO:0000313" key="9">
    <source>
        <dbReference type="EMBL" id="KAF5604194.1"/>
    </source>
</evidence>
<evidence type="ECO:0000256" key="1">
    <source>
        <dbReference type="ARBA" id="ARBA00004141"/>
    </source>
</evidence>
<dbReference type="Proteomes" id="UP000546213">
    <property type="component" value="Unassembled WGS sequence"/>
</dbReference>
<gene>
    <name evidence="9" type="ORF">FPCIR_943</name>
</gene>
<feature type="transmembrane region" description="Helical" evidence="7">
    <location>
        <begin position="242"/>
        <end position="265"/>
    </location>
</feature>
<dbReference type="PANTHER" id="PTHR33048:SF47">
    <property type="entry name" value="INTEGRAL MEMBRANE PROTEIN-RELATED"/>
    <property type="match status" value="1"/>
</dbReference>
<evidence type="ECO:0000256" key="4">
    <source>
        <dbReference type="ARBA" id="ARBA00023136"/>
    </source>
</evidence>
<dbReference type="Gene3D" id="1.10.405.20">
    <property type="match status" value="1"/>
</dbReference>
<reference evidence="9 10" key="1">
    <citation type="submission" date="2020-05" db="EMBL/GenBank/DDBJ databases">
        <title>Identification and distribution of gene clusters putatively required for synthesis of sphingolipid metabolism inhibitors in phylogenetically diverse species of the filamentous fungus Fusarium.</title>
        <authorList>
            <person name="Kim H.-S."/>
            <person name="Busman M."/>
            <person name="Brown D.W."/>
            <person name="Divon H."/>
            <person name="Uhlig S."/>
            <person name="Proctor R.H."/>
        </authorList>
    </citation>
    <scope>NUCLEOTIDE SEQUENCE [LARGE SCALE GENOMIC DNA]</scope>
    <source>
        <strain evidence="9 10">NRRL 36939</strain>
    </source>
</reference>
<keyword evidence="10" id="KW-1185">Reference proteome</keyword>
<dbReference type="Pfam" id="PF13450">
    <property type="entry name" value="NAD_binding_8"/>
    <property type="match status" value="1"/>
</dbReference>
<evidence type="ECO:0000256" key="7">
    <source>
        <dbReference type="SAM" id="Phobius"/>
    </source>
</evidence>
<evidence type="ECO:0000259" key="8">
    <source>
        <dbReference type="Pfam" id="PF20684"/>
    </source>
</evidence>
<comment type="subcellular location">
    <subcellularLocation>
        <location evidence="1">Membrane</location>
        <topology evidence="1">Multi-pass membrane protein</topology>
    </subcellularLocation>
</comment>
<dbReference type="OrthoDB" id="68575at2759"/>
<dbReference type="Pfam" id="PF20684">
    <property type="entry name" value="Fung_rhodopsin"/>
    <property type="match status" value="1"/>
</dbReference>
<dbReference type="GO" id="GO:0016020">
    <property type="term" value="C:membrane"/>
    <property type="evidence" value="ECO:0007669"/>
    <property type="project" value="UniProtKB-SubCell"/>
</dbReference>
<feature type="transmembrane region" description="Helical" evidence="7">
    <location>
        <begin position="41"/>
        <end position="69"/>
    </location>
</feature>
<keyword evidence="4 7" id="KW-0472">Membrane</keyword>
<sequence>MAGLQPNIWAGIAIPWLAALTSLILRVCARRMTKMSWWFDDYFTILAFLFATGYCGIMVEWTLHAYLGVNIPDSMPTDDREAILQRARFLAYFNSLCYASSIACSKLAILCLYWRLFRISSIRVPIMVMLVMVVIWIILRTFMLTFRCVPVQSLWDYTITDKVCNINSDQFFLGTITTHFIMDIIILVLPIIEVFRLRLKTGQKLAIGALFLLGTIVCIASMFVLIVLVNYPDNTTQMPHDYAMFCILGSVEVNIAIVSACFPLLRPIFVHILPSSFLSSYGKSSQPISRPSNAIKLTTLIRTNKDRYADETSSTHQLADMENGLHYHSGDTQRSEGVHTMISSEQSGSGPEFDTAVLAQRSTALQHPKWDLRFCGIRTLEKPTAARMGTASQFGAGDTREEVSTQPHVLKPPPLRLRLLSELLIHLRFIDKMKLNNFLPFFALASQGVLASPKQETIEVDVCIVGGGATGAYAAVRLREDYKKKVVVIEKANRLGGHVHAYKPNGSSTPINYGVQAYLDRDTTKAFFKRFNVGLVSPNIISAAEGLLTTKDIDFSTGKKVDPDYGAVNSTVALATYVALAIKYQPWFENGYFKKGEVPEDLLLPFGEFIEKYQLGSALSILRTLIWLSDATHTPTWNVMAVVGEPQLAAFGFGLTGPSFKYPSTGSTLSLYDNVYNLIKDDVLLESTVAWSKRTSQGSELVVQTPSGKKTIKAKKVLFAATPSPDNVGTWDLDAKEKSLFSKFSWETLYVGVVGKTSLPKSVGGITNTADNATNYYLPRGNFVDAYSRSGEQDFWTTRVLGTASLTAQKAKELIKQVFTNIDKAGTYDVTTPDILAFASHGLTVPKVCPEELEGGFYNKIYALQGQRNTFWTGLTWAPDYTPILWDFTEKLFPQILAGL</sequence>
<evidence type="ECO:0000256" key="6">
    <source>
        <dbReference type="SAM" id="MobiDB-lite"/>
    </source>
</evidence>
<feature type="transmembrane region" description="Helical" evidence="7">
    <location>
        <begin position="207"/>
        <end position="230"/>
    </location>
</feature>
<dbReference type="Gene3D" id="3.50.50.60">
    <property type="entry name" value="FAD/NAD(P)-binding domain"/>
    <property type="match status" value="1"/>
</dbReference>
<dbReference type="PANTHER" id="PTHR33048">
    <property type="entry name" value="PTH11-LIKE INTEGRAL MEMBRANE PROTEIN (AFU_ORTHOLOGUE AFUA_5G11245)"/>
    <property type="match status" value="1"/>
</dbReference>
<feature type="transmembrane region" description="Helical" evidence="7">
    <location>
        <begin position="171"/>
        <end position="195"/>
    </location>
</feature>
<accession>A0A8H5PWK2</accession>
<evidence type="ECO:0000256" key="3">
    <source>
        <dbReference type="ARBA" id="ARBA00022989"/>
    </source>
</evidence>
<proteinExistence type="inferred from homology"/>
<evidence type="ECO:0000313" key="10">
    <source>
        <dbReference type="Proteomes" id="UP000546213"/>
    </source>
</evidence>
<feature type="transmembrane region" description="Helical" evidence="7">
    <location>
        <begin position="6"/>
        <end position="29"/>
    </location>
</feature>